<evidence type="ECO:0000256" key="1">
    <source>
        <dbReference type="ARBA" id="ARBA00007847"/>
    </source>
</evidence>
<evidence type="ECO:0000313" key="3">
    <source>
        <dbReference type="EMBL" id="PJZ07068.1"/>
    </source>
</evidence>
<comment type="similarity">
    <text evidence="1">Belongs to the aspartate/glutamate racemases family.</text>
</comment>
<dbReference type="RefSeq" id="WP_100700342.1">
    <property type="nucleotide sequence ID" value="NZ_PIQI01000009.1"/>
</dbReference>
<dbReference type="InterPro" id="IPR018187">
    <property type="entry name" value="Asp/Glu_racemase_AS_1"/>
</dbReference>
<dbReference type="OrthoDB" id="9803739at2"/>
<dbReference type="Gene3D" id="3.40.50.1860">
    <property type="match status" value="2"/>
</dbReference>
<dbReference type="InterPro" id="IPR001920">
    <property type="entry name" value="Asp/Glu_race"/>
</dbReference>
<accession>A0A2M9WHZ1</accession>
<gene>
    <name evidence="3" type="ORF">PRCB_03375</name>
</gene>
<keyword evidence="4" id="KW-1185">Reference proteome</keyword>
<dbReference type="EMBL" id="PIQI01000009">
    <property type="protein sequence ID" value="PJZ07068.1"/>
    <property type="molecule type" value="Genomic_DNA"/>
</dbReference>
<dbReference type="PANTHER" id="PTHR21198">
    <property type="entry name" value="GLUTAMATE RACEMASE"/>
    <property type="match status" value="1"/>
</dbReference>
<comment type="caution">
    <text evidence="3">The sequence shown here is derived from an EMBL/GenBank/DDBJ whole genome shotgun (WGS) entry which is preliminary data.</text>
</comment>
<dbReference type="Pfam" id="PF01177">
    <property type="entry name" value="Asp_Glu_race"/>
    <property type="match status" value="1"/>
</dbReference>
<dbReference type="InterPro" id="IPR015942">
    <property type="entry name" value="Asp/Glu/hydantoin_racemase"/>
</dbReference>
<dbReference type="Proteomes" id="UP000232062">
    <property type="component" value="Unassembled WGS sequence"/>
</dbReference>
<dbReference type="SUPFAM" id="SSF53681">
    <property type="entry name" value="Aspartate/glutamate racemase"/>
    <property type="match status" value="2"/>
</dbReference>
<dbReference type="NCBIfam" id="TIGR00035">
    <property type="entry name" value="asp_race"/>
    <property type="match status" value="1"/>
</dbReference>
<dbReference type="GO" id="GO:0047661">
    <property type="term" value="F:amino-acid racemase activity"/>
    <property type="evidence" value="ECO:0007669"/>
    <property type="project" value="InterPro"/>
</dbReference>
<name>A0A2M9WHZ1_9GAMM</name>
<proteinExistence type="inferred from homology"/>
<dbReference type="PROSITE" id="PS00923">
    <property type="entry name" value="ASP_GLU_RACEMASE_1"/>
    <property type="match status" value="1"/>
</dbReference>
<organism evidence="3 4">
    <name type="scientific">Pantoea rodasii</name>
    <dbReference type="NCBI Taxonomy" id="1076549"/>
    <lineage>
        <taxon>Bacteria</taxon>
        <taxon>Pseudomonadati</taxon>
        <taxon>Pseudomonadota</taxon>
        <taxon>Gammaproteobacteria</taxon>
        <taxon>Enterobacterales</taxon>
        <taxon>Erwiniaceae</taxon>
        <taxon>Pantoea</taxon>
    </lineage>
</organism>
<protein>
    <submittedName>
        <fullName evidence="3">Aspartate/glutamate racemase</fullName>
    </submittedName>
</protein>
<dbReference type="PANTHER" id="PTHR21198:SF7">
    <property type="entry name" value="ASPARTATE-GLUTAMATE RACEMASE FAMILY"/>
    <property type="match status" value="1"/>
</dbReference>
<sequence>MKMIGLIGGMSWESTALYYRIINQQVKQQLGGLHSARSLMYSVDFQEIEKLQVAGEWQQAGEILAQAARSLEQGGADFIVLCTNTMHKVAHQITDAVDIPLLHIADATAQRIQQAGVKKVGLLATAFTMEQEFYKGRLAQSGIEVLVPDASGRKTVHDIIYQELCLGVIREASRARYREIIAELVAQGAEAIILGCTEITLLVNAEDASVPLFDTTLIHAEDAVNLALAIN</sequence>
<dbReference type="InterPro" id="IPR004380">
    <property type="entry name" value="Asp_race"/>
</dbReference>
<reference evidence="3 4" key="1">
    <citation type="submission" date="2017-11" db="EMBL/GenBank/DDBJ databases">
        <title>The genome sequence of Pantoea rodasii DSM 26611.</title>
        <authorList>
            <person name="Gao J."/>
            <person name="Mao X."/>
            <person name="Sun J."/>
        </authorList>
    </citation>
    <scope>NUCLEOTIDE SEQUENCE [LARGE SCALE GENOMIC DNA]</scope>
    <source>
        <strain evidence="3 4">DSM 26611</strain>
    </source>
</reference>
<evidence type="ECO:0000313" key="4">
    <source>
        <dbReference type="Proteomes" id="UP000232062"/>
    </source>
</evidence>
<keyword evidence="2" id="KW-0413">Isomerase</keyword>
<evidence type="ECO:0000256" key="2">
    <source>
        <dbReference type="ARBA" id="ARBA00023235"/>
    </source>
</evidence>
<dbReference type="AlphaFoldDB" id="A0A2M9WHZ1"/>